<gene>
    <name evidence="10" type="primary">fluC</name>
    <name evidence="10" type="synonym">crcB</name>
    <name evidence="11" type="ORF">EV383_5731</name>
</gene>
<dbReference type="InterPro" id="IPR003691">
    <property type="entry name" value="FluC"/>
</dbReference>
<evidence type="ECO:0000256" key="8">
    <source>
        <dbReference type="ARBA" id="ARBA00035585"/>
    </source>
</evidence>
<feature type="transmembrane region" description="Helical" evidence="10">
    <location>
        <begin position="102"/>
        <end position="124"/>
    </location>
</feature>
<keyword evidence="12" id="KW-1185">Reference proteome</keyword>
<keyword evidence="5 10" id="KW-0472">Membrane</keyword>
<evidence type="ECO:0000256" key="3">
    <source>
        <dbReference type="ARBA" id="ARBA00022692"/>
    </source>
</evidence>
<dbReference type="AlphaFoldDB" id="A0A4Q7V5K3"/>
<protein>
    <recommendedName>
        <fullName evidence="10">Fluoride-specific ion channel FluC</fullName>
    </recommendedName>
</protein>
<feature type="binding site" evidence="10">
    <location>
        <position position="77"/>
    </location>
    <ligand>
        <name>Na(+)</name>
        <dbReference type="ChEBI" id="CHEBI:29101"/>
        <note>structural</note>
    </ligand>
</feature>
<dbReference type="HAMAP" id="MF_00454">
    <property type="entry name" value="FluC"/>
    <property type="match status" value="1"/>
</dbReference>
<dbReference type="Pfam" id="PF02537">
    <property type="entry name" value="CRCB"/>
    <property type="match status" value="1"/>
</dbReference>
<keyword evidence="6 10" id="KW-0407">Ion channel</keyword>
<evidence type="ECO:0000256" key="6">
    <source>
        <dbReference type="ARBA" id="ARBA00023303"/>
    </source>
</evidence>
<comment type="subcellular location">
    <subcellularLocation>
        <location evidence="1 10">Cell membrane</location>
        <topology evidence="1 10">Multi-pass membrane protein</topology>
    </subcellularLocation>
</comment>
<evidence type="ECO:0000256" key="10">
    <source>
        <dbReference type="HAMAP-Rule" id="MF_00454"/>
    </source>
</evidence>
<evidence type="ECO:0000313" key="12">
    <source>
        <dbReference type="Proteomes" id="UP000291591"/>
    </source>
</evidence>
<keyword evidence="3 10" id="KW-0812">Transmembrane</keyword>
<organism evidence="11 12">
    <name type="scientific">Pseudonocardia sediminis</name>
    <dbReference type="NCBI Taxonomy" id="1397368"/>
    <lineage>
        <taxon>Bacteria</taxon>
        <taxon>Bacillati</taxon>
        <taxon>Actinomycetota</taxon>
        <taxon>Actinomycetes</taxon>
        <taxon>Pseudonocardiales</taxon>
        <taxon>Pseudonocardiaceae</taxon>
        <taxon>Pseudonocardia</taxon>
    </lineage>
</organism>
<dbReference type="EMBL" id="SHKL01000001">
    <property type="protein sequence ID" value="RZT88784.1"/>
    <property type="molecule type" value="Genomic_DNA"/>
</dbReference>
<evidence type="ECO:0000256" key="1">
    <source>
        <dbReference type="ARBA" id="ARBA00004651"/>
    </source>
</evidence>
<dbReference type="Proteomes" id="UP000291591">
    <property type="component" value="Unassembled WGS sequence"/>
</dbReference>
<comment type="similarity">
    <text evidence="7 10">Belongs to the fluoride channel Fluc/FEX (TC 1.A.43) family.</text>
</comment>
<keyword evidence="10" id="KW-0406">Ion transport</keyword>
<name>A0A4Q7V5K3_PSEST</name>
<keyword evidence="2 10" id="KW-1003">Cell membrane</keyword>
<keyword evidence="10" id="KW-0813">Transport</keyword>
<dbReference type="GO" id="GO:0005886">
    <property type="term" value="C:plasma membrane"/>
    <property type="evidence" value="ECO:0007669"/>
    <property type="project" value="UniProtKB-SubCell"/>
</dbReference>
<dbReference type="GO" id="GO:0140114">
    <property type="term" value="P:cellular detoxification of fluoride"/>
    <property type="evidence" value="ECO:0007669"/>
    <property type="project" value="UniProtKB-UniRule"/>
</dbReference>
<dbReference type="GO" id="GO:0046872">
    <property type="term" value="F:metal ion binding"/>
    <property type="evidence" value="ECO:0007669"/>
    <property type="project" value="UniProtKB-KW"/>
</dbReference>
<feature type="transmembrane region" description="Helical" evidence="10">
    <location>
        <begin position="64"/>
        <end position="82"/>
    </location>
</feature>
<dbReference type="GO" id="GO:0062054">
    <property type="term" value="F:fluoride channel activity"/>
    <property type="evidence" value="ECO:0007669"/>
    <property type="project" value="UniProtKB-UniRule"/>
</dbReference>
<evidence type="ECO:0000256" key="5">
    <source>
        <dbReference type="ARBA" id="ARBA00023136"/>
    </source>
</evidence>
<reference evidence="11 12" key="1">
    <citation type="submission" date="2019-02" db="EMBL/GenBank/DDBJ databases">
        <title>Sequencing the genomes of 1000 actinobacteria strains.</title>
        <authorList>
            <person name="Klenk H.-P."/>
        </authorList>
    </citation>
    <scope>NUCLEOTIDE SEQUENCE [LARGE SCALE GENOMIC DNA]</scope>
    <source>
        <strain evidence="11 12">DSM 45779</strain>
    </source>
</reference>
<evidence type="ECO:0000256" key="4">
    <source>
        <dbReference type="ARBA" id="ARBA00022989"/>
    </source>
</evidence>
<evidence type="ECO:0000256" key="9">
    <source>
        <dbReference type="ARBA" id="ARBA00049940"/>
    </source>
</evidence>
<keyword evidence="10" id="KW-0915">Sodium</keyword>
<dbReference type="PANTHER" id="PTHR28259">
    <property type="entry name" value="FLUORIDE EXPORT PROTEIN 1-RELATED"/>
    <property type="match status" value="1"/>
</dbReference>
<evidence type="ECO:0000256" key="7">
    <source>
        <dbReference type="ARBA" id="ARBA00035120"/>
    </source>
</evidence>
<evidence type="ECO:0000256" key="2">
    <source>
        <dbReference type="ARBA" id="ARBA00022475"/>
    </source>
</evidence>
<comment type="activity regulation">
    <text evidence="10">Na(+) is not transported, but it plays an essential structural role and its presence is essential for fluoride channel function.</text>
</comment>
<keyword evidence="4 10" id="KW-1133">Transmembrane helix</keyword>
<feature type="binding site" evidence="10">
    <location>
        <position position="74"/>
    </location>
    <ligand>
        <name>Na(+)</name>
        <dbReference type="ChEBI" id="CHEBI:29101"/>
        <note>structural</note>
    </ligand>
</feature>
<comment type="catalytic activity">
    <reaction evidence="8">
        <text>fluoride(in) = fluoride(out)</text>
        <dbReference type="Rhea" id="RHEA:76159"/>
        <dbReference type="ChEBI" id="CHEBI:17051"/>
    </reaction>
    <physiologicalReaction direction="left-to-right" evidence="8">
        <dbReference type="Rhea" id="RHEA:76160"/>
    </physiologicalReaction>
</comment>
<comment type="caution">
    <text evidence="11">The sequence shown here is derived from an EMBL/GenBank/DDBJ whole genome shotgun (WGS) entry which is preliminary data.</text>
</comment>
<accession>A0A4Q7V5K3</accession>
<comment type="function">
    <text evidence="9 10">Fluoride-specific ion channel. Important for reducing fluoride concentration in the cell, thus reducing its toxicity.</text>
</comment>
<sequence length="125" mass="12443">MNGWTVLLVGAGAAVGAPLRYLADTAAKARFASVWPWGTFVVNVVGSLVLGAMTAGSAEFGPEVVAVVGTGFCGALTTYSTFGYEVAGLAERGRAGAAWGYLAASVAVGVCAAAIGFLVVRVLLG</sequence>
<dbReference type="OrthoDB" id="5148600at2"/>
<dbReference type="PANTHER" id="PTHR28259:SF1">
    <property type="entry name" value="FLUORIDE EXPORT PROTEIN 1-RELATED"/>
    <property type="match status" value="1"/>
</dbReference>
<keyword evidence="10" id="KW-0479">Metal-binding</keyword>
<feature type="transmembrane region" description="Helical" evidence="10">
    <location>
        <begin position="32"/>
        <end position="52"/>
    </location>
</feature>
<evidence type="ECO:0000313" key="11">
    <source>
        <dbReference type="EMBL" id="RZT88784.1"/>
    </source>
</evidence>
<dbReference type="RefSeq" id="WP_130292826.1">
    <property type="nucleotide sequence ID" value="NZ_SHKL01000001.1"/>
</dbReference>
<proteinExistence type="inferred from homology"/>